<evidence type="ECO:0000256" key="6">
    <source>
        <dbReference type="PIRSR" id="PIRSR602401-1"/>
    </source>
</evidence>
<evidence type="ECO:0000313" key="8">
    <source>
        <dbReference type="EMBL" id="EXJ54607.1"/>
    </source>
</evidence>
<dbReference type="VEuPathDB" id="FungiDB:A1O7_09948"/>
<protein>
    <recommendedName>
        <fullName evidence="10">Cytochrome P450 oxidoreductase</fullName>
    </recommendedName>
</protein>
<sequence>MFVVFAGLALALPYLVWSVFRFTNNYIEAKKIGLPILVCPIDPRNPLWLLTKDRLRPIITSLPFGLGEWADRAEVGWTFYPRFSVHAKYGQAFTIVSPGSNEIYMAAPAAAEDIMRRKNDFIKDPEVYGMLDFYGPNLDTVNGKVWDRHRKITVPPFNEQNSALVWRESAEQADQMLEVWSKAEYVTTTQADVHAVALNVLCGAGFGLHSSFLDTRSPVADRLGYRQSLQTLLANIIQLVLWSLLKKAGIPQYMFFGGMRRVALAYEEFKGYMMEMLEKEKTAFEQGDLTRHNLMSALVRASEQSREAAMTSKDSSELPSGGLSDEEVLGNLFIYNLAGHDTTAATLHFAITLLAVFPEWQEWIAEEVDHVRKADPSGLWYYEETFPLLERCLALMYETVRLYGPVVMMPRYTGNAAQSLQILDKECIIPPRTSVQLNFAGLHTHPDDWGRDALDFQPERWIVPAEDKAGKPSLFQPAPGSFVPWNSGPRVCPGKKFSQVEFVRIIFTLFANGSRVALVRKPGESEQAAKARVLRIVNEAKVEVTLKIVDAERIKLKWTKKTESH</sequence>
<evidence type="ECO:0000256" key="5">
    <source>
        <dbReference type="ARBA" id="ARBA00023004"/>
    </source>
</evidence>
<dbReference type="EMBL" id="AMGW01000007">
    <property type="protein sequence ID" value="EXJ54607.1"/>
    <property type="molecule type" value="Genomic_DNA"/>
</dbReference>
<evidence type="ECO:0008006" key="10">
    <source>
        <dbReference type="Google" id="ProtNLM"/>
    </source>
</evidence>
<dbReference type="InterPro" id="IPR036396">
    <property type="entry name" value="Cyt_P450_sf"/>
</dbReference>
<dbReference type="RefSeq" id="XP_007762122.1">
    <property type="nucleotide sequence ID" value="XM_007763932.1"/>
</dbReference>
<dbReference type="STRING" id="1182544.W9VG47"/>
<name>W9VG47_9EURO</name>
<dbReference type="PRINTS" id="PR00463">
    <property type="entry name" value="EP450I"/>
</dbReference>
<comment type="similarity">
    <text evidence="2 7">Belongs to the cytochrome P450 family.</text>
</comment>
<dbReference type="InterPro" id="IPR050121">
    <property type="entry name" value="Cytochrome_P450_monoxygenase"/>
</dbReference>
<dbReference type="InterPro" id="IPR017972">
    <property type="entry name" value="Cyt_P450_CS"/>
</dbReference>
<dbReference type="Proteomes" id="UP000019473">
    <property type="component" value="Unassembled WGS sequence"/>
</dbReference>
<reference evidence="8 9" key="1">
    <citation type="submission" date="2013-03" db="EMBL/GenBank/DDBJ databases">
        <title>The Genome Sequence of Cladophialophora yegresii CBS 114405.</title>
        <authorList>
            <consortium name="The Broad Institute Genomics Platform"/>
            <person name="Cuomo C."/>
            <person name="de Hoog S."/>
            <person name="Gorbushina A."/>
            <person name="Walker B."/>
            <person name="Young S.K."/>
            <person name="Zeng Q."/>
            <person name="Gargeya S."/>
            <person name="Fitzgerald M."/>
            <person name="Haas B."/>
            <person name="Abouelleil A."/>
            <person name="Allen A.W."/>
            <person name="Alvarado L."/>
            <person name="Arachchi H.M."/>
            <person name="Berlin A.M."/>
            <person name="Chapman S.B."/>
            <person name="Gainer-Dewar J."/>
            <person name="Goldberg J."/>
            <person name="Griggs A."/>
            <person name="Gujja S."/>
            <person name="Hansen M."/>
            <person name="Howarth C."/>
            <person name="Imamovic A."/>
            <person name="Ireland A."/>
            <person name="Larimer J."/>
            <person name="McCowan C."/>
            <person name="Murphy C."/>
            <person name="Pearson M."/>
            <person name="Poon T.W."/>
            <person name="Priest M."/>
            <person name="Roberts A."/>
            <person name="Saif S."/>
            <person name="Shea T."/>
            <person name="Sisk P."/>
            <person name="Sykes S."/>
            <person name="Wortman J."/>
            <person name="Nusbaum C."/>
            <person name="Birren B."/>
        </authorList>
    </citation>
    <scope>NUCLEOTIDE SEQUENCE [LARGE SCALE GENOMIC DNA]</scope>
    <source>
        <strain evidence="8 9">CBS 114405</strain>
    </source>
</reference>
<evidence type="ECO:0000256" key="1">
    <source>
        <dbReference type="ARBA" id="ARBA00001971"/>
    </source>
</evidence>
<keyword evidence="6 7" id="KW-0349">Heme</keyword>
<evidence type="ECO:0000256" key="7">
    <source>
        <dbReference type="RuleBase" id="RU000461"/>
    </source>
</evidence>
<gene>
    <name evidence="8" type="ORF">A1O7_09948</name>
</gene>
<dbReference type="eggNOG" id="KOG0157">
    <property type="taxonomic scope" value="Eukaryota"/>
</dbReference>
<dbReference type="CDD" id="cd11070">
    <property type="entry name" value="CYP56-like"/>
    <property type="match status" value="1"/>
</dbReference>
<feature type="binding site" description="axial binding residue" evidence="6">
    <location>
        <position position="492"/>
    </location>
    <ligand>
        <name>heme</name>
        <dbReference type="ChEBI" id="CHEBI:30413"/>
    </ligand>
    <ligandPart>
        <name>Fe</name>
        <dbReference type="ChEBI" id="CHEBI:18248"/>
    </ligandPart>
</feature>
<keyword evidence="3 6" id="KW-0479">Metal-binding</keyword>
<dbReference type="InterPro" id="IPR002401">
    <property type="entry name" value="Cyt_P450_E_grp-I"/>
</dbReference>
<dbReference type="PANTHER" id="PTHR24305:SF166">
    <property type="entry name" value="CYTOCHROME P450 12A4, MITOCHONDRIAL-RELATED"/>
    <property type="match status" value="1"/>
</dbReference>
<dbReference type="OrthoDB" id="1470350at2759"/>
<dbReference type="PROSITE" id="PS00086">
    <property type="entry name" value="CYTOCHROME_P450"/>
    <property type="match status" value="1"/>
</dbReference>
<keyword evidence="5 6" id="KW-0408">Iron</keyword>
<evidence type="ECO:0000256" key="2">
    <source>
        <dbReference type="ARBA" id="ARBA00010617"/>
    </source>
</evidence>
<dbReference type="SUPFAM" id="SSF48264">
    <property type="entry name" value="Cytochrome P450"/>
    <property type="match status" value="1"/>
</dbReference>
<dbReference type="InterPro" id="IPR001128">
    <property type="entry name" value="Cyt_P450"/>
</dbReference>
<dbReference type="GO" id="GO:0005506">
    <property type="term" value="F:iron ion binding"/>
    <property type="evidence" value="ECO:0007669"/>
    <property type="project" value="InterPro"/>
</dbReference>
<evidence type="ECO:0000256" key="4">
    <source>
        <dbReference type="ARBA" id="ARBA00023002"/>
    </source>
</evidence>
<keyword evidence="4 7" id="KW-0560">Oxidoreductase</keyword>
<dbReference type="HOGENOM" id="CLU_001570_25_2_1"/>
<dbReference type="Gene3D" id="1.10.630.10">
    <property type="entry name" value="Cytochrome P450"/>
    <property type="match status" value="1"/>
</dbReference>
<keyword evidence="9" id="KW-1185">Reference proteome</keyword>
<dbReference type="Pfam" id="PF00067">
    <property type="entry name" value="p450"/>
    <property type="match status" value="1"/>
</dbReference>
<comment type="caution">
    <text evidence="8">The sequence shown here is derived from an EMBL/GenBank/DDBJ whole genome shotgun (WGS) entry which is preliminary data.</text>
</comment>
<dbReference type="AlphaFoldDB" id="W9VG47"/>
<dbReference type="PRINTS" id="PR00385">
    <property type="entry name" value="P450"/>
</dbReference>
<accession>W9VG47</accession>
<dbReference type="GeneID" id="19184507"/>
<dbReference type="GO" id="GO:0016705">
    <property type="term" value="F:oxidoreductase activity, acting on paired donors, with incorporation or reduction of molecular oxygen"/>
    <property type="evidence" value="ECO:0007669"/>
    <property type="project" value="InterPro"/>
</dbReference>
<dbReference type="PANTHER" id="PTHR24305">
    <property type="entry name" value="CYTOCHROME P450"/>
    <property type="match status" value="1"/>
</dbReference>
<evidence type="ECO:0000313" key="9">
    <source>
        <dbReference type="Proteomes" id="UP000019473"/>
    </source>
</evidence>
<evidence type="ECO:0000256" key="3">
    <source>
        <dbReference type="ARBA" id="ARBA00022723"/>
    </source>
</evidence>
<organism evidence="8 9">
    <name type="scientific">Cladophialophora yegresii CBS 114405</name>
    <dbReference type="NCBI Taxonomy" id="1182544"/>
    <lineage>
        <taxon>Eukaryota</taxon>
        <taxon>Fungi</taxon>
        <taxon>Dikarya</taxon>
        <taxon>Ascomycota</taxon>
        <taxon>Pezizomycotina</taxon>
        <taxon>Eurotiomycetes</taxon>
        <taxon>Chaetothyriomycetidae</taxon>
        <taxon>Chaetothyriales</taxon>
        <taxon>Herpotrichiellaceae</taxon>
        <taxon>Cladophialophora</taxon>
    </lineage>
</organism>
<keyword evidence="7" id="KW-0503">Monooxygenase</keyword>
<proteinExistence type="inferred from homology"/>
<comment type="cofactor">
    <cofactor evidence="1 6">
        <name>heme</name>
        <dbReference type="ChEBI" id="CHEBI:30413"/>
    </cofactor>
</comment>
<dbReference type="GO" id="GO:0020037">
    <property type="term" value="F:heme binding"/>
    <property type="evidence" value="ECO:0007669"/>
    <property type="project" value="InterPro"/>
</dbReference>
<dbReference type="GO" id="GO:0004497">
    <property type="term" value="F:monooxygenase activity"/>
    <property type="evidence" value="ECO:0007669"/>
    <property type="project" value="UniProtKB-KW"/>
</dbReference>